<dbReference type="Pfam" id="PF00563">
    <property type="entry name" value="EAL"/>
    <property type="match status" value="1"/>
</dbReference>
<dbReference type="Proteomes" id="UP000654367">
    <property type="component" value="Unassembled WGS sequence"/>
</dbReference>
<organism evidence="3 4">
    <name type="scientific">Shewanella saliphila</name>
    <dbReference type="NCBI Taxonomy" id="2282698"/>
    <lineage>
        <taxon>Bacteria</taxon>
        <taxon>Pseudomonadati</taxon>
        <taxon>Pseudomonadota</taxon>
        <taxon>Gammaproteobacteria</taxon>
        <taxon>Alteromonadales</taxon>
        <taxon>Shewanellaceae</taxon>
        <taxon>Shewanella</taxon>
    </lineage>
</organism>
<dbReference type="SMART" id="SM00091">
    <property type="entry name" value="PAS"/>
    <property type="match status" value="1"/>
</dbReference>
<dbReference type="PROSITE" id="PS50883">
    <property type="entry name" value="EAL"/>
    <property type="match status" value="1"/>
</dbReference>
<protein>
    <submittedName>
        <fullName evidence="3">Ggdef family protein</fullName>
    </submittedName>
</protein>
<keyword evidence="4" id="KW-1185">Reference proteome</keyword>
<dbReference type="Gene3D" id="3.20.20.450">
    <property type="entry name" value="EAL domain"/>
    <property type="match status" value="1"/>
</dbReference>
<dbReference type="Pfam" id="PF13426">
    <property type="entry name" value="PAS_9"/>
    <property type="match status" value="1"/>
</dbReference>
<evidence type="ECO:0000313" key="4">
    <source>
        <dbReference type="Proteomes" id="UP000654367"/>
    </source>
</evidence>
<name>A0ABQ2Q6A9_9GAMM</name>
<evidence type="ECO:0000259" key="1">
    <source>
        <dbReference type="PROSITE" id="PS50112"/>
    </source>
</evidence>
<dbReference type="SMART" id="SM00052">
    <property type="entry name" value="EAL"/>
    <property type="match status" value="1"/>
</dbReference>
<dbReference type="PANTHER" id="PTHR33121">
    <property type="entry name" value="CYCLIC DI-GMP PHOSPHODIESTERASE PDEF"/>
    <property type="match status" value="1"/>
</dbReference>
<dbReference type="InterPro" id="IPR035919">
    <property type="entry name" value="EAL_sf"/>
</dbReference>
<proteinExistence type="predicted"/>
<dbReference type="InterPro" id="IPR035965">
    <property type="entry name" value="PAS-like_dom_sf"/>
</dbReference>
<sequence length="823" mass="93768">MNGIMMTLSSAEKDLLGRTFQWKWNIDEKLFYSEPLLKIIFGPENSGSVRFRLLVDLLDANQATYFKKNIETSISSQDVVTSHLVFTIANVRYLVEVTIYSSNLKLVAGSMLFKRLLPSKQKEASILKKLFYQSSRLLFVCDDNNQILMINQMLVEYLGYEEYEVVGQKISAFIHDKNNVFQEYFFNCEANGTWDGELFFHHKDGSFVAFKANILHYSGSNKSTQLNIFQLSKLDFIFSDIVEYSQQKPNWDWNNKVDFFDELNDMRALRSNQESLVVFVIDTYFHSSKNSISPRWLLGQSLPKLKGFQHIVKLGLLNDEQICGAFISSKLVKTIHSDLAEIFDLLLEENQLQLEHKIRCNIGVSIDGVDAQSNEQLLSNTLQALTTSSVGFSYVNEHKVKYFNPKINIINNRKLKLESALKSCLEHEQIYVVYQPIINLKTLKIDKVEALARFNINTTVHHSIQELIDLAEENDWINIIDKKVLLTAISELPALATMLGNENLGLSINRSMINSSKNRFTLDDTVTLINSTGIDPRRITIELTESAVCNDNQSILDDIKHITDNDIVLAIDDFGSGYTSFTDLSVLPLNLIKINKFITDDIVKDKQKRLMVKMFTQFIHSMGGEIVIEGVEGKEVLKALVEMGVNYVQGYIFSKPLSLMEHSNTVNDINVIIDKLQLKLLVSDMKKIPTVTDFLMPAPPHVEPDDRIEMFIDMFESSDMIMVLSNTKCVGYISQNDVNAAISPYVNTNAETKHDRLTMTKRAHQISIPVEYTCYTDYSVESLLKHFCLYPQSVMVVTGKTGIFLGAITIEQVKGHLFKMIQQ</sequence>
<dbReference type="InterPro" id="IPR001633">
    <property type="entry name" value="EAL_dom"/>
</dbReference>
<dbReference type="PANTHER" id="PTHR33121:SF79">
    <property type="entry name" value="CYCLIC DI-GMP PHOSPHODIESTERASE PDED-RELATED"/>
    <property type="match status" value="1"/>
</dbReference>
<dbReference type="InterPro" id="IPR000014">
    <property type="entry name" value="PAS"/>
</dbReference>
<dbReference type="NCBIfam" id="TIGR00229">
    <property type="entry name" value="sensory_box"/>
    <property type="match status" value="1"/>
</dbReference>
<evidence type="ECO:0000259" key="2">
    <source>
        <dbReference type="PROSITE" id="PS50883"/>
    </source>
</evidence>
<dbReference type="SUPFAM" id="SSF54631">
    <property type="entry name" value="CBS-domain pair"/>
    <property type="match status" value="1"/>
</dbReference>
<reference evidence="4" key="1">
    <citation type="journal article" date="2019" name="Int. J. Syst. Evol. Microbiol.">
        <title>The Global Catalogue of Microorganisms (GCM) 10K type strain sequencing project: providing services to taxonomists for standard genome sequencing and annotation.</title>
        <authorList>
            <consortium name="The Broad Institute Genomics Platform"/>
            <consortium name="The Broad Institute Genome Sequencing Center for Infectious Disease"/>
            <person name="Wu L."/>
            <person name="Ma J."/>
        </authorList>
    </citation>
    <scope>NUCLEOTIDE SEQUENCE [LARGE SCALE GENOMIC DNA]</scope>
    <source>
        <strain evidence="4">JCM 32304</strain>
    </source>
</reference>
<feature type="domain" description="EAL" evidence="2">
    <location>
        <begin position="414"/>
        <end position="670"/>
    </location>
</feature>
<dbReference type="SUPFAM" id="SSF55785">
    <property type="entry name" value="PYP-like sensor domain (PAS domain)"/>
    <property type="match status" value="1"/>
</dbReference>
<dbReference type="InterPro" id="IPR050706">
    <property type="entry name" value="Cyclic-di-GMP_PDE-like"/>
</dbReference>
<evidence type="ECO:0000313" key="3">
    <source>
        <dbReference type="EMBL" id="GGP50109.1"/>
    </source>
</evidence>
<dbReference type="CDD" id="cd01948">
    <property type="entry name" value="EAL"/>
    <property type="match status" value="1"/>
</dbReference>
<comment type="caution">
    <text evidence="3">The sequence shown here is derived from an EMBL/GenBank/DDBJ whole genome shotgun (WGS) entry which is preliminary data.</text>
</comment>
<gene>
    <name evidence="3" type="ORF">GCM10009409_15740</name>
</gene>
<dbReference type="EMBL" id="BMQV01000012">
    <property type="protein sequence ID" value="GGP50109.1"/>
    <property type="molecule type" value="Genomic_DNA"/>
</dbReference>
<accession>A0ABQ2Q6A9</accession>
<dbReference type="SUPFAM" id="SSF141868">
    <property type="entry name" value="EAL domain-like"/>
    <property type="match status" value="1"/>
</dbReference>
<dbReference type="InterPro" id="IPR046342">
    <property type="entry name" value="CBS_dom_sf"/>
</dbReference>
<dbReference type="CDD" id="cd00130">
    <property type="entry name" value="PAS"/>
    <property type="match status" value="1"/>
</dbReference>
<feature type="domain" description="PAS" evidence="1">
    <location>
        <begin position="123"/>
        <end position="178"/>
    </location>
</feature>
<dbReference type="PROSITE" id="PS50112">
    <property type="entry name" value="PAS"/>
    <property type="match status" value="1"/>
</dbReference>
<dbReference type="Gene3D" id="3.30.450.20">
    <property type="entry name" value="PAS domain"/>
    <property type="match status" value="1"/>
</dbReference>